<protein>
    <submittedName>
        <fullName evidence="1">Uncharacterized protein</fullName>
    </submittedName>
</protein>
<dbReference type="EMBL" id="RCHU02000005">
    <property type="protein sequence ID" value="KAL3591554.1"/>
    <property type="molecule type" value="Genomic_DNA"/>
</dbReference>
<dbReference type="Proteomes" id="UP000309997">
    <property type="component" value="Unassembled WGS sequence"/>
</dbReference>
<comment type="caution">
    <text evidence="1">The sequence shown here is derived from an EMBL/GenBank/DDBJ whole genome shotgun (WGS) entry which is preliminary data.</text>
</comment>
<name>A0ACC4C8Z4_POPAL</name>
<evidence type="ECO:0000313" key="2">
    <source>
        <dbReference type="Proteomes" id="UP000309997"/>
    </source>
</evidence>
<accession>A0ACC4C8Z4</accession>
<gene>
    <name evidence="1" type="ORF">D5086_010194</name>
</gene>
<evidence type="ECO:0000313" key="1">
    <source>
        <dbReference type="EMBL" id="KAL3591554.1"/>
    </source>
</evidence>
<reference evidence="1 2" key="1">
    <citation type="journal article" date="2024" name="Plant Biotechnol. J.">
        <title>Genome and CRISPR/Cas9 system of a widespread forest tree (Populus alba) in the world.</title>
        <authorList>
            <person name="Liu Y.J."/>
            <person name="Jiang P.F."/>
            <person name="Han X.M."/>
            <person name="Li X.Y."/>
            <person name="Wang H.M."/>
            <person name="Wang Y.J."/>
            <person name="Wang X.X."/>
            <person name="Zeng Q.Y."/>
        </authorList>
    </citation>
    <scope>NUCLEOTIDE SEQUENCE [LARGE SCALE GENOMIC DNA]</scope>
    <source>
        <strain evidence="2">cv. PAL-ZL1</strain>
    </source>
</reference>
<sequence length="107" mass="11680">MVSASKLAVGGYVGIWESYYCVYVVSLRYSRKAPPVRTRAALSGSCLEILDIPAGGSCMSKNIAKCDTFARPYTLRPWKSRMESLRNTSHVIAGELAEPRAAQSGFT</sequence>
<proteinExistence type="predicted"/>
<organism evidence="1 2">
    <name type="scientific">Populus alba</name>
    <name type="common">White poplar</name>
    <dbReference type="NCBI Taxonomy" id="43335"/>
    <lineage>
        <taxon>Eukaryota</taxon>
        <taxon>Viridiplantae</taxon>
        <taxon>Streptophyta</taxon>
        <taxon>Embryophyta</taxon>
        <taxon>Tracheophyta</taxon>
        <taxon>Spermatophyta</taxon>
        <taxon>Magnoliopsida</taxon>
        <taxon>eudicotyledons</taxon>
        <taxon>Gunneridae</taxon>
        <taxon>Pentapetalae</taxon>
        <taxon>rosids</taxon>
        <taxon>fabids</taxon>
        <taxon>Malpighiales</taxon>
        <taxon>Salicaceae</taxon>
        <taxon>Saliceae</taxon>
        <taxon>Populus</taxon>
    </lineage>
</organism>
<keyword evidence="2" id="KW-1185">Reference proteome</keyword>